<evidence type="ECO:0000256" key="1">
    <source>
        <dbReference type="ARBA" id="ARBA00006446"/>
    </source>
</evidence>
<evidence type="ECO:0000313" key="8">
    <source>
        <dbReference type="Proteomes" id="UP000603352"/>
    </source>
</evidence>
<protein>
    <submittedName>
        <fullName evidence="7">Hemolysin C</fullName>
    </submittedName>
</protein>
<reference evidence="8" key="1">
    <citation type="journal article" date="2019" name="Int. J. Syst. Evol. Microbiol.">
        <title>The Global Catalogue of Microorganisms (GCM) 10K type strain sequencing project: providing services to taxonomists for standard genome sequencing and annotation.</title>
        <authorList>
            <consortium name="The Broad Institute Genomics Platform"/>
            <consortium name="The Broad Institute Genome Sequencing Center for Infectious Disease"/>
            <person name="Wu L."/>
            <person name="Ma J."/>
        </authorList>
    </citation>
    <scope>NUCLEOTIDE SEQUENCE [LARGE SCALE GENOMIC DNA]</scope>
    <source>
        <strain evidence="8">CGMCC 1.10188</strain>
    </source>
</reference>
<dbReference type="PANTHER" id="PTHR22777">
    <property type="entry name" value="HEMOLYSIN-RELATED"/>
    <property type="match status" value="1"/>
</dbReference>
<evidence type="ECO:0000256" key="2">
    <source>
        <dbReference type="ARBA" id="ARBA00022737"/>
    </source>
</evidence>
<feature type="domain" description="CBS" evidence="6">
    <location>
        <begin position="104"/>
        <end position="163"/>
    </location>
</feature>
<dbReference type="Proteomes" id="UP000603352">
    <property type="component" value="Unassembled WGS sequence"/>
</dbReference>
<evidence type="ECO:0000256" key="5">
    <source>
        <dbReference type="SAM" id="MobiDB-lite"/>
    </source>
</evidence>
<comment type="similarity">
    <text evidence="1">Belongs to the UPF0053 family. Hemolysin C subfamily.</text>
</comment>
<dbReference type="InterPro" id="IPR044751">
    <property type="entry name" value="Ion_transp-like_CBS"/>
</dbReference>
<dbReference type="SMART" id="SM01091">
    <property type="entry name" value="CorC_HlyC"/>
    <property type="match status" value="1"/>
</dbReference>
<evidence type="ECO:0000259" key="6">
    <source>
        <dbReference type="PROSITE" id="PS51371"/>
    </source>
</evidence>
<dbReference type="Pfam" id="PF03471">
    <property type="entry name" value="CorC_HlyC"/>
    <property type="match status" value="1"/>
</dbReference>
<keyword evidence="3 4" id="KW-0129">CBS domain</keyword>
<feature type="region of interest" description="Disordered" evidence="5">
    <location>
        <begin position="1"/>
        <end position="38"/>
    </location>
</feature>
<feature type="compositionally biased region" description="Basic and acidic residues" evidence="5">
    <location>
        <begin position="1"/>
        <end position="12"/>
    </location>
</feature>
<proteinExistence type="inferred from homology"/>
<dbReference type="SUPFAM" id="SSF56176">
    <property type="entry name" value="FAD-binding/transporter-associated domain-like"/>
    <property type="match status" value="1"/>
</dbReference>
<dbReference type="EMBL" id="BMDZ01000012">
    <property type="protein sequence ID" value="GGB34572.1"/>
    <property type="molecule type" value="Genomic_DNA"/>
</dbReference>
<evidence type="ECO:0000256" key="4">
    <source>
        <dbReference type="PROSITE-ProRule" id="PRU00703"/>
    </source>
</evidence>
<gene>
    <name evidence="7" type="ORF">GCM10011505_15070</name>
</gene>
<dbReference type="CDD" id="cd04590">
    <property type="entry name" value="CBS_pair_CorC_HlyC_assoc"/>
    <property type="match status" value="1"/>
</dbReference>
<dbReference type="InterPro" id="IPR000644">
    <property type="entry name" value="CBS_dom"/>
</dbReference>
<feature type="domain" description="CBS" evidence="6">
    <location>
        <begin position="168"/>
        <end position="225"/>
    </location>
</feature>
<dbReference type="InterPro" id="IPR005170">
    <property type="entry name" value="Transptr-assoc_dom"/>
</dbReference>
<dbReference type="Pfam" id="PF00571">
    <property type="entry name" value="CBS"/>
    <property type="match status" value="2"/>
</dbReference>
<sequence length="323" mass="35454">MADAMPHKDRSTSARPIGQEAMSDQSSSRRPRTGGAGNNTFGHLLLSWLGGGRSRERDDLRDSLVDLAERAEGDEDERAALDPAERQLVTNVLKLGDLTVEDVMVPRADIIAVEIGTPLDELLRQIAEAGHSRLPVYRATLDELVGMVHIKDVVARLGERTPIEVAGIVREVLFVAPSMRVLDLLNRMRTTRIHLAIVVDEYGGTDGLVTIEDLVEQIVGDIEDEHDDQPQSRLVEIEDGVFEADARLDVEELEARLDRVLVDDDEDVDTLGGLVFALTGRVPAAGETVEHPAGLVFEILDADPRRIKRMRIRVTADEASTAA</sequence>
<dbReference type="InterPro" id="IPR016169">
    <property type="entry name" value="FAD-bd_PCMH_sub2"/>
</dbReference>
<evidence type="ECO:0000313" key="7">
    <source>
        <dbReference type="EMBL" id="GGB34572.1"/>
    </source>
</evidence>
<dbReference type="InterPro" id="IPR036318">
    <property type="entry name" value="FAD-bd_PCMH-like_sf"/>
</dbReference>
<organism evidence="7 8">
    <name type="scientific">Tistrella bauzanensis</name>
    <dbReference type="NCBI Taxonomy" id="657419"/>
    <lineage>
        <taxon>Bacteria</taxon>
        <taxon>Pseudomonadati</taxon>
        <taxon>Pseudomonadota</taxon>
        <taxon>Alphaproteobacteria</taxon>
        <taxon>Geminicoccales</taxon>
        <taxon>Geminicoccaceae</taxon>
        <taxon>Tistrella</taxon>
    </lineage>
</organism>
<keyword evidence="2" id="KW-0677">Repeat</keyword>
<dbReference type="SMART" id="SM00116">
    <property type="entry name" value="CBS"/>
    <property type="match status" value="2"/>
</dbReference>
<dbReference type="Gene3D" id="3.30.465.10">
    <property type="match status" value="1"/>
</dbReference>
<name>A0ABQ1IDZ3_9PROT</name>
<accession>A0ABQ1IDZ3</accession>
<comment type="caution">
    <text evidence="7">The sequence shown here is derived from an EMBL/GenBank/DDBJ whole genome shotgun (WGS) entry which is preliminary data.</text>
</comment>
<evidence type="ECO:0000256" key="3">
    <source>
        <dbReference type="ARBA" id="ARBA00023122"/>
    </source>
</evidence>
<dbReference type="SUPFAM" id="SSF54631">
    <property type="entry name" value="CBS-domain pair"/>
    <property type="match status" value="1"/>
</dbReference>
<dbReference type="InterPro" id="IPR046342">
    <property type="entry name" value="CBS_dom_sf"/>
</dbReference>
<dbReference type="PROSITE" id="PS51371">
    <property type="entry name" value="CBS"/>
    <property type="match status" value="2"/>
</dbReference>
<dbReference type="Gene3D" id="3.10.580.10">
    <property type="entry name" value="CBS-domain"/>
    <property type="match status" value="1"/>
</dbReference>
<dbReference type="RefSeq" id="WP_306432592.1">
    <property type="nucleotide sequence ID" value="NZ_BMDZ01000012.1"/>
</dbReference>
<dbReference type="PANTHER" id="PTHR22777:SF27">
    <property type="entry name" value="MAGNESIUM AND COBALT EFFLUX PROTEIN CORC"/>
    <property type="match status" value="1"/>
</dbReference>
<keyword evidence="8" id="KW-1185">Reference proteome</keyword>